<evidence type="ECO:0000313" key="2">
    <source>
        <dbReference type="Proteomes" id="UP000825886"/>
    </source>
</evidence>
<dbReference type="RefSeq" id="WP_222157275.1">
    <property type="nucleotide sequence ID" value="NZ_CP081864.1"/>
</dbReference>
<name>A0ABX9AG67_9ENTR</name>
<keyword evidence="2" id="KW-1185">Reference proteome</keyword>
<reference evidence="1 2" key="1">
    <citation type="submission" date="2021-08" db="EMBL/GenBank/DDBJ databases">
        <title>Culture and genomic analysis of Symbiopectobacterium purcellii sp. nov. gen. nov., isolated from the leafhopper Empoasca decipiens.</title>
        <authorList>
            <person name="Nadal-Jimenez P."/>
            <person name="Siozios S."/>
            <person name="Halliday N."/>
            <person name="Camara M."/>
            <person name="Hurst G.D.D."/>
        </authorList>
    </citation>
    <scope>NUCLEOTIDE SEQUENCE [LARGE SCALE GENOMIC DNA]</scope>
    <source>
        <strain evidence="1 2">SyEd1</strain>
    </source>
</reference>
<evidence type="ECO:0000313" key="1">
    <source>
        <dbReference type="EMBL" id="QZN94144.1"/>
    </source>
</evidence>
<dbReference type="Proteomes" id="UP000825886">
    <property type="component" value="Chromosome"/>
</dbReference>
<sequence>MLNPSKIKAIRKIMEEMPPEITEDCYAEAEQLAEKSIERFRDSLRRHWPDAYTEQACEYMEDSDVDYQQAEGERIFDAIFHRVKVERAFWIYDRQNSTEDAA</sequence>
<accession>A0ABX9AG67</accession>
<gene>
    <name evidence="1" type="ORF">K6K13_12145</name>
</gene>
<organism evidence="1 2">
    <name type="scientific">Symbiopectobacterium purcellii</name>
    <dbReference type="NCBI Taxonomy" id="2871826"/>
    <lineage>
        <taxon>Bacteria</taxon>
        <taxon>Pseudomonadati</taxon>
        <taxon>Pseudomonadota</taxon>
        <taxon>Gammaproteobacteria</taxon>
        <taxon>Enterobacterales</taxon>
        <taxon>Enterobacteriaceae</taxon>
    </lineage>
</organism>
<protein>
    <submittedName>
        <fullName evidence="1">Uncharacterized protein</fullName>
    </submittedName>
</protein>
<proteinExistence type="predicted"/>
<dbReference type="EMBL" id="CP081864">
    <property type="protein sequence ID" value="QZN94144.1"/>
    <property type="molecule type" value="Genomic_DNA"/>
</dbReference>